<feature type="domain" description="Carbohydrate kinase PfkB" evidence="3">
    <location>
        <begin position="39"/>
        <end position="354"/>
    </location>
</feature>
<accession>A0A3E2NCI7</accession>
<name>A0A3E2NCI7_9FIRM</name>
<evidence type="ECO:0000259" key="3">
    <source>
        <dbReference type="Pfam" id="PF00294"/>
    </source>
</evidence>
<dbReference type="Proteomes" id="UP000260680">
    <property type="component" value="Unassembled WGS sequence"/>
</dbReference>
<dbReference type="InterPro" id="IPR029056">
    <property type="entry name" value="Ribokinase-like"/>
</dbReference>
<keyword evidence="2 4" id="KW-0418">Kinase</keyword>
<reference evidence="4 5" key="1">
    <citation type="submission" date="2018-07" db="EMBL/GenBank/DDBJ databases">
        <title>New species, Clostridium PI-S10-A1B.</title>
        <authorList>
            <person name="Krishna G."/>
            <person name="Summeta K."/>
            <person name="Shikha S."/>
            <person name="Prabhu P.B."/>
            <person name="Suresh K."/>
        </authorList>
    </citation>
    <scope>NUCLEOTIDE SEQUENCE [LARGE SCALE GENOMIC DNA]</scope>
    <source>
        <strain evidence="4 5">PI-S10-A1B</strain>
    </source>
</reference>
<gene>
    <name evidence="4" type="ORF">DS742_11435</name>
</gene>
<dbReference type="Pfam" id="PF00294">
    <property type="entry name" value="PfkB"/>
    <property type="match status" value="1"/>
</dbReference>
<comment type="caution">
    <text evidence="4">The sequence shown here is derived from an EMBL/GenBank/DDBJ whole genome shotgun (WGS) entry which is preliminary data.</text>
</comment>
<dbReference type="PANTHER" id="PTHR10584">
    <property type="entry name" value="SUGAR KINASE"/>
    <property type="match status" value="1"/>
</dbReference>
<dbReference type="EMBL" id="QOHO01000031">
    <property type="protein sequence ID" value="RFZ78716.1"/>
    <property type="molecule type" value="Genomic_DNA"/>
</dbReference>
<dbReference type="Gene3D" id="3.40.1190.20">
    <property type="match status" value="1"/>
</dbReference>
<dbReference type="RefSeq" id="WP_117417145.1">
    <property type="nucleotide sequence ID" value="NZ_QOHO01000031.1"/>
</dbReference>
<organism evidence="4 5">
    <name type="scientific">Lacrimispora amygdalina</name>
    <dbReference type="NCBI Taxonomy" id="253257"/>
    <lineage>
        <taxon>Bacteria</taxon>
        <taxon>Bacillati</taxon>
        <taxon>Bacillota</taxon>
        <taxon>Clostridia</taxon>
        <taxon>Lachnospirales</taxon>
        <taxon>Lachnospiraceae</taxon>
        <taxon>Lacrimispora</taxon>
    </lineage>
</organism>
<evidence type="ECO:0000256" key="1">
    <source>
        <dbReference type="ARBA" id="ARBA00022679"/>
    </source>
</evidence>
<evidence type="ECO:0000256" key="2">
    <source>
        <dbReference type="ARBA" id="ARBA00022777"/>
    </source>
</evidence>
<keyword evidence="1" id="KW-0808">Transferase</keyword>
<proteinExistence type="predicted"/>
<dbReference type="AlphaFoldDB" id="A0A3E2NCI7"/>
<dbReference type="GO" id="GO:0016301">
    <property type="term" value="F:kinase activity"/>
    <property type="evidence" value="ECO:0007669"/>
    <property type="project" value="UniProtKB-KW"/>
</dbReference>
<dbReference type="OrthoDB" id="9813569at2"/>
<dbReference type="InterPro" id="IPR011611">
    <property type="entry name" value="PfkB_dom"/>
</dbReference>
<dbReference type="SUPFAM" id="SSF53613">
    <property type="entry name" value="Ribokinase-like"/>
    <property type="match status" value="1"/>
</dbReference>
<dbReference type="PANTHER" id="PTHR10584:SF166">
    <property type="entry name" value="RIBOKINASE"/>
    <property type="match status" value="1"/>
</dbReference>
<evidence type="ECO:0000313" key="5">
    <source>
        <dbReference type="Proteomes" id="UP000260680"/>
    </source>
</evidence>
<evidence type="ECO:0000313" key="4">
    <source>
        <dbReference type="EMBL" id="RFZ78716.1"/>
    </source>
</evidence>
<sequence length="378" mass="41322">MPDEKGNRKIIVAGHISLDITPVFNSSDGKKILKSFRPGKLLEAGKANVCGGGAVFNTGLGLHALGADVLLMANTGDDDFGRILKGKIQERGCESCITVLPGEDTSYTIVLAPKGVDRLFLHNPGCNNTFGFEHVNLKKAEKAAHFHFGYPTLMKRFYQNDGMELKELFCRIKELGLTTSLDLAAVDPDSEAANCRWDRILGSVLPYVDFFVPSIEELGFLLDRPLYEKWQELADGDDITTVLSLKRDVETIANYALQLGAKAVLLKCGAAGMYLKTASKPAFVNGPDFLKEWGEISYFQNSFLPDRILSATGAGDTSIAAFIKAMLEERSPEECVKLAAATGASCVTAYDTVSGLLPFETLEQKIKIGWEEQRRILP</sequence>
<protein>
    <submittedName>
        <fullName evidence="4">Carbohydrate kinase family protein</fullName>
    </submittedName>
</protein>